<reference evidence="1 2" key="1">
    <citation type="submission" date="2020-07" db="EMBL/GenBank/DDBJ databases">
        <title>Genomic Encyclopedia of Type Strains, Phase IV (KMG-IV): sequencing the most valuable type-strain genomes for metagenomic binning, comparative biology and taxonomic classification.</title>
        <authorList>
            <person name="Goeker M."/>
        </authorList>
    </citation>
    <scope>NUCLEOTIDE SEQUENCE [LARGE SCALE GENOMIC DNA]</scope>
    <source>
        <strain evidence="1 2">DSM 45533</strain>
    </source>
</reference>
<keyword evidence="2" id="KW-1185">Reference proteome</keyword>
<dbReference type="AlphaFoldDB" id="A0A7W0CPE6"/>
<organism evidence="1 2">
    <name type="scientific">Nonomuraea soli</name>
    <dbReference type="NCBI Taxonomy" id="1032476"/>
    <lineage>
        <taxon>Bacteria</taxon>
        <taxon>Bacillati</taxon>
        <taxon>Actinomycetota</taxon>
        <taxon>Actinomycetes</taxon>
        <taxon>Streptosporangiales</taxon>
        <taxon>Streptosporangiaceae</taxon>
        <taxon>Nonomuraea</taxon>
    </lineage>
</organism>
<protein>
    <submittedName>
        <fullName evidence="1">Uncharacterized protein</fullName>
    </submittedName>
</protein>
<dbReference type="EMBL" id="JACDUR010000006">
    <property type="protein sequence ID" value="MBA2894798.1"/>
    <property type="molecule type" value="Genomic_DNA"/>
</dbReference>
<comment type="caution">
    <text evidence="1">The sequence shown here is derived from an EMBL/GenBank/DDBJ whole genome shotgun (WGS) entry which is preliminary data.</text>
</comment>
<accession>A0A7W0CPE6</accession>
<dbReference type="Proteomes" id="UP000530928">
    <property type="component" value="Unassembled WGS sequence"/>
</dbReference>
<proteinExistence type="predicted"/>
<name>A0A7W0CPE6_9ACTN</name>
<dbReference type="RefSeq" id="WP_181613521.1">
    <property type="nucleotide sequence ID" value="NZ_BAABAM010000004.1"/>
</dbReference>
<sequence>MNVKAEIDNLKGRVAVLEAVTISGVPGVSIAERFDLVHLRIDHVAQNLRDHVTSEANRLEAAMDRRFGEIDAWRTTVDAWRTTVDARFEKIDGELAEIKSLLVAMAAKQ</sequence>
<evidence type="ECO:0000313" key="1">
    <source>
        <dbReference type="EMBL" id="MBA2894798.1"/>
    </source>
</evidence>
<evidence type="ECO:0000313" key="2">
    <source>
        <dbReference type="Proteomes" id="UP000530928"/>
    </source>
</evidence>
<gene>
    <name evidence="1" type="ORF">HNR30_006170</name>
</gene>